<keyword evidence="6" id="KW-0547">Nucleotide-binding</keyword>
<dbReference type="InterPro" id="IPR004344">
    <property type="entry name" value="TTL/TTLL_fam"/>
</dbReference>
<evidence type="ECO:0000256" key="3">
    <source>
        <dbReference type="ARBA" id="ARBA00022490"/>
    </source>
</evidence>
<comment type="subcellular location">
    <subcellularLocation>
        <location evidence="1">Cytoplasm</location>
        <location evidence="1">Cytoskeleton</location>
        <location evidence="1">Cilium basal body</location>
    </subcellularLocation>
</comment>
<comment type="similarity">
    <text evidence="2">Belongs to the tubulin polyglutamylase family.</text>
</comment>
<evidence type="ECO:0000256" key="4">
    <source>
        <dbReference type="ARBA" id="ARBA00022598"/>
    </source>
</evidence>
<keyword evidence="13" id="KW-1185">Reference proteome</keyword>
<name>A0A813GQU7_POLGL</name>
<evidence type="ECO:0000256" key="9">
    <source>
        <dbReference type="ARBA" id="ARBA00023212"/>
    </source>
</evidence>
<protein>
    <recommendedName>
        <fullName evidence="14">Tubulin--tyrosine ligase-like protein 9</fullName>
    </recommendedName>
</protein>
<evidence type="ECO:0000256" key="2">
    <source>
        <dbReference type="ARBA" id="ARBA00006118"/>
    </source>
</evidence>
<feature type="compositionally biased region" description="Polar residues" evidence="11">
    <location>
        <begin position="112"/>
        <end position="127"/>
    </location>
</feature>
<dbReference type="PANTHER" id="PTHR12241">
    <property type="entry name" value="TUBULIN POLYGLUTAMYLASE"/>
    <property type="match status" value="1"/>
</dbReference>
<evidence type="ECO:0008006" key="14">
    <source>
        <dbReference type="Google" id="ProtNLM"/>
    </source>
</evidence>
<keyword evidence="8" id="KW-0969">Cilium</keyword>
<feature type="region of interest" description="Disordered" evidence="11">
    <location>
        <begin position="96"/>
        <end position="127"/>
    </location>
</feature>
<evidence type="ECO:0000313" key="13">
    <source>
        <dbReference type="Proteomes" id="UP000654075"/>
    </source>
</evidence>
<organism evidence="12 13">
    <name type="scientific">Polarella glacialis</name>
    <name type="common">Dinoflagellate</name>
    <dbReference type="NCBI Taxonomy" id="89957"/>
    <lineage>
        <taxon>Eukaryota</taxon>
        <taxon>Sar</taxon>
        <taxon>Alveolata</taxon>
        <taxon>Dinophyceae</taxon>
        <taxon>Suessiales</taxon>
        <taxon>Suessiaceae</taxon>
        <taxon>Polarella</taxon>
    </lineage>
</organism>
<reference evidence="12" key="1">
    <citation type="submission" date="2021-02" db="EMBL/GenBank/DDBJ databases">
        <authorList>
            <person name="Dougan E. K."/>
            <person name="Rhodes N."/>
            <person name="Thang M."/>
            <person name="Chan C."/>
        </authorList>
    </citation>
    <scope>NUCLEOTIDE SEQUENCE</scope>
</reference>
<dbReference type="Pfam" id="PF03133">
    <property type="entry name" value="TTL"/>
    <property type="match status" value="1"/>
</dbReference>
<dbReference type="OrthoDB" id="202825at2759"/>
<dbReference type="Gene3D" id="3.30.470.20">
    <property type="entry name" value="ATP-grasp fold, B domain"/>
    <property type="match status" value="1"/>
</dbReference>
<keyword evidence="4" id="KW-0436">Ligase</keyword>
<dbReference type="GO" id="GO:0036064">
    <property type="term" value="C:ciliary basal body"/>
    <property type="evidence" value="ECO:0007669"/>
    <property type="project" value="TreeGrafter"/>
</dbReference>
<keyword evidence="7" id="KW-0067">ATP-binding</keyword>
<dbReference type="GO" id="GO:0015631">
    <property type="term" value="F:tubulin binding"/>
    <property type="evidence" value="ECO:0007669"/>
    <property type="project" value="TreeGrafter"/>
</dbReference>
<dbReference type="PANTHER" id="PTHR12241:SF31">
    <property type="entry name" value="POLYGLUTAMYLASE COMPLEX SUBUNIT TTLL1"/>
    <property type="match status" value="1"/>
</dbReference>
<evidence type="ECO:0000256" key="5">
    <source>
        <dbReference type="ARBA" id="ARBA00022701"/>
    </source>
</evidence>
<keyword evidence="5" id="KW-0493">Microtubule</keyword>
<evidence type="ECO:0000256" key="1">
    <source>
        <dbReference type="ARBA" id="ARBA00004120"/>
    </source>
</evidence>
<dbReference type="GO" id="GO:0000226">
    <property type="term" value="P:microtubule cytoskeleton organization"/>
    <property type="evidence" value="ECO:0007669"/>
    <property type="project" value="TreeGrafter"/>
</dbReference>
<dbReference type="SUPFAM" id="SSF56059">
    <property type="entry name" value="Glutathione synthetase ATP-binding domain-like"/>
    <property type="match status" value="1"/>
</dbReference>
<evidence type="ECO:0000256" key="8">
    <source>
        <dbReference type="ARBA" id="ARBA00023069"/>
    </source>
</evidence>
<dbReference type="EMBL" id="CAJNNV010029160">
    <property type="protein sequence ID" value="CAE8627378.1"/>
    <property type="molecule type" value="Genomic_DNA"/>
</dbReference>
<keyword evidence="9" id="KW-0206">Cytoskeleton</keyword>
<comment type="caution">
    <text evidence="12">The sequence shown here is derived from an EMBL/GenBank/DDBJ whole genome shotgun (WGS) entry which is preliminary data.</text>
</comment>
<dbReference type="GO" id="GO:0005874">
    <property type="term" value="C:microtubule"/>
    <property type="evidence" value="ECO:0007669"/>
    <property type="project" value="UniProtKB-KW"/>
</dbReference>
<dbReference type="PROSITE" id="PS51221">
    <property type="entry name" value="TTL"/>
    <property type="match status" value="1"/>
</dbReference>
<evidence type="ECO:0000256" key="11">
    <source>
        <dbReference type="SAM" id="MobiDB-lite"/>
    </source>
</evidence>
<dbReference type="GO" id="GO:0070740">
    <property type="term" value="F:tubulin-glutamic acid ligase activity"/>
    <property type="evidence" value="ECO:0007669"/>
    <property type="project" value="TreeGrafter"/>
</dbReference>
<evidence type="ECO:0000256" key="10">
    <source>
        <dbReference type="ARBA" id="ARBA00023273"/>
    </source>
</evidence>
<dbReference type="Proteomes" id="UP000654075">
    <property type="component" value="Unassembled WGS sequence"/>
</dbReference>
<feature type="non-terminal residue" evidence="12">
    <location>
        <position position="127"/>
    </location>
</feature>
<keyword evidence="10" id="KW-0966">Cell projection</keyword>
<evidence type="ECO:0000313" key="12">
    <source>
        <dbReference type="EMBL" id="CAE8627378.1"/>
    </source>
</evidence>
<dbReference type="AlphaFoldDB" id="A0A813GQU7"/>
<sequence>AVQGCMINDKHCFEMYGFDILIDQSLKPWLLEVNASPSLSTTTEDDRLLKLRLINDTLNIAQQVKLNPSDGSDSPDPTYMGDFVCIFDEIVQRQRDEQRASTAAGWRGSAGRRSTGNLSSGKSGFWR</sequence>
<proteinExistence type="inferred from homology"/>
<dbReference type="GO" id="GO:0005524">
    <property type="term" value="F:ATP binding"/>
    <property type="evidence" value="ECO:0007669"/>
    <property type="project" value="UniProtKB-KW"/>
</dbReference>
<evidence type="ECO:0000256" key="7">
    <source>
        <dbReference type="ARBA" id="ARBA00022840"/>
    </source>
</evidence>
<accession>A0A813GQU7</accession>
<evidence type="ECO:0000256" key="6">
    <source>
        <dbReference type="ARBA" id="ARBA00022741"/>
    </source>
</evidence>
<gene>
    <name evidence="12" type="ORF">PGLA1383_LOCUS44164</name>
</gene>
<keyword evidence="3" id="KW-0963">Cytoplasm</keyword>